<sequence length="217" mass="23248">MKYHVRTFGLLAVLLASVAAAQSTTVTINGRAVTLGTVTVGGKTYVSLDQLRAALNAPGGANQQTALEGCRNEWLFNGIWRMRVTGVTPITDAGRGGWPGIGVTVEWRNGTASVINLSKTGIEKGTSVAFANGDTWNVSQGSSWVDAVFKDLPQGAANIMQYKFWLPDSGNKSAPLPTPDKLVVTVDPNQLRNWPSLGNIRYTAANPSFRVNLRCTK</sequence>
<comment type="caution">
    <text evidence="2">The sequence shown here is derived from an EMBL/GenBank/DDBJ whole genome shotgun (WGS) entry which is preliminary data.</text>
</comment>
<keyword evidence="1" id="KW-0732">Signal</keyword>
<accession>A0A318S734</accession>
<dbReference type="EMBL" id="QJSX01000006">
    <property type="protein sequence ID" value="PYE54121.1"/>
    <property type="molecule type" value="Genomic_DNA"/>
</dbReference>
<reference evidence="2 3" key="1">
    <citation type="submission" date="2018-06" db="EMBL/GenBank/DDBJ databases">
        <title>Genomic Encyclopedia of Type Strains, Phase IV (KMG-IV): sequencing the most valuable type-strain genomes for metagenomic binning, comparative biology and taxonomic classification.</title>
        <authorList>
            <person name="Goeker M."/>
        </authorList>
    </citation>
    <scope>NUCLEOTIDE SEQUENCE [LARGE SCALE GENOMIC DNA]</scope>
    <source>
        <strain evidence="2 3">DSM 18048</strain>
    </source>
</reference>
<name>A0A318S734_9DEIO</name>
<feature type="chain" id="PRO_5016245885" evidence="1">
    <location>
        <begin position="22"/>
        <end position="217"/>
    </location>
</feature>
<protein>
    <submittedName>
        <fullName evidence="2">Uncharacterized protein</fullName>
    </submittedName>
</protein>
<organism evidence="2 3">
    <name type="scientific">Deinococcus yavapaiensis KR-236</name>
    <dbReference type="NCBI Taxonomy" id="694435"/>
    <lineage>
        <taxon>Bacteria</taxon>
        <taxon>Thermotogati</taxon>
        <taxon>Deinococcota</taxon>
        <taxon>Deinococci</taxon>
        <taxon>Deinococcales</taxon>
        <taxon>Deinococcaceae</taxon>
        <taxon>Deinococcus</taxon>
    </lineage>
</organism>
<dbReference type="OrthoDB" id="65354at2"/>
<evidence type="ECO:0000256" key="1">
    <source>
        <dbReference type="SAM" id="SignalP"/>
    </source>
</evidence>
<dbReference type="Proteomes" id="UP000248326">
    <property type="component" value="Unassembled WGS sequence"/>
</dbReference>
<proteinExistence type="predicted"/>
<evidence type="ECO:0000313" key="3">
    <source>
        <dbReference type="Proteomes" id="UP000248326"/>
    </source>
</evidence>
<dbReference type="AlphaFoldDB" id="A0A318S734"/>
<gene>
    <name evidence="2" type="ORF">DES52_10686</name>
</gene>
<dbReference type="RefSeq" id="WP_110886514.1">
    <property type="nucleotide sequence ID" value="NZ_QJSX01000006.1"/>
</dbReference>
<keyword evidence="3" id="KW-1185">Reference proteome</keyword>
<feature type="signal peptide" evidence="1">
    <location>
        <begin position="1"/>
        <end position="21"/>
    </location>
</feature>
<evidence type="ECO:0000313" key="2">
    <source>
        <dbReference type="EMBL" id="PYE54121.1"/>
    </source>
</evidence>